<dbReference type="InterPro" id="IPR032805">
    <property type="entry name" value="Wax_synthase_dom"/>
</dbReference>
<dbReference type="GeneID" id="81595973"/>
<comment type="subcellular location">
    <subcellularLocation>
        <location evidence="1">Membrane</location>
        <topology evidence="1">Multi-pass membrane protein</topology>
    </subcellularLocation>
</comment>
<evidence type="ECO:0000313" key="8">
    <source>
        <dbReference type="Proteomes" id="UP001213681"/>
    </source>
</evidence>
<evidence type="ECO:0000256" key="1">
    <source>
        <dbReference type="ARBA" id="ARBA00004141"/>
    </source>
</evidence>
<organism evidence="7 8">
    <name type="scientific">Penicillium daleae</name>
    <dbReference type="NCBI Taxonomy" id="63821"/>
    <lineage>
        <taxon>Eukaryota</taxon>
        <taxon>Fungi</taxon>
        <taxon>Dikarya</taxon>
        <taxon>Ascomycota</taxon>
        <taxon>Pezizomycotina</taxon>
        <taxon>Eurotiomycetes</taxon>
        <taxon>Eurotiomycetidae</taxon>
        <taxon>Eurotiales</taxon>
        <taxon>Aspergillaceae</taxon>
        <taxon>Penicillium</taxon>
    </lineage>
</organism>
<feature type="transmembrane region" description="Helical" evidence="5">
    <location>
        <begin position="262"/>
        <end position="281"/>
    </location>
</feature>
<dbReference type="AlphaFoldDB" id="A0AAD6G6P7"/>
<keyword evidence="8" id="KW-1185">Reference proteome</keyword>
<evidence type="ECO:0000256" key="3">
    <source>
        <dbReference type="ARBA" id="ARBA00022989"/>
    </source>
</evidence>
<keyword evidence="2 5" id="KW-0812">Transmembrane</keyword>
<sequence>MQRLRKVGRLYCWESFPPPSDIRRIFCIIDLLANPRAIGWSHGPVSHLPPTSLIINESGAPTSWKRVSDDWKPSRRLFILTQARRILIAYLWFDLYLAIFAREDDLLATQMIKNVSESLGAHLTQTVGQEIYKWLWRVARIISAQFFLDGSHAFFSLIAVGIISSTSIDIAGETWTYPTLFGGFRLSSPNLKDFWANWWHDVLRRPMWSVAQWLLPSNTSSKVHIWGVFVITAVSHVATIYQKTNAQWIASHGKKGPTATPFLLWTVEVISSITWLLMTAAQSMEYKTDE</sequence>
<evidence type="ECO:0000313" key="7">
    <source>
        <dbReference type="EMBL" id="KAJ5460795.1"/>
    </source>
</evidence>
<evidence type="ECO:0000256" key="2">
    <source>
        <dbReference type="ARBA" id="ARBA00022692"/>
    </source>
</evidence>
<dbReference type="Proteomes" id="UP001213681">
    <property type="component" value="Unassembled WGS sequence"/>
</dbReference>
<accession>A0AAD6G6P7</accession>
<keyword evidence="4 5" id="KW-0472">Membrane</keyword>
<dbReference type="RefSeq" id="XP_056769837.1">
    <property type="nucleotide sequence ID" value="XM_056905730.1"/>
</dbReference>
<dbReference type="Pfam" id="PF13813">
    <property type="entry name" value="MBOAT_2"/>
    <property type="match status" value="1"/>
</dbReference>
<gene>
    <name evidence="7" type="ORF">N7458_002347</name>
</gene>
<dbReference type="EMBL" id="JAPVEA010000002">
    <property type="protein sequence ID" value="KAJ5460795.1"/>
    <property type="molecule type" value="Genomic_DNA"/>
</dbReference>
<name>A0AAD6G6P7_9EURO</name>
<evidence type="ECO:0000256" key="4">
    <source>
        <dbReference type="ARBA" id="ARBA00023136"/>
    </source>
</evidence>
<reference evidence="7" key="1">
    <citation type="submission" date="2022-12" db="EMBL/GenBank/DDBJ databases">
        <authorList>
            <person name="Petersen C."/>
        </authorList>
    </citation>
    <scope>NUCLEOTIDE SEQUENCE</scope>
    <source>
        <strain evidence="7">IBT 16125</strain>
    </source>
</reference>
<feature type="domain" description="Wax synthase" evidence="6">
    <location>
        <begin position="177"/>
        <end position="245"/>
    </location>
</feature>
<proteinExistence type="predicted"/>
<reference evidence="7" key="2">
    <citation type="journal article" date="2023" name="IMA Fungus">
        <title>Comparative genomic study of the Penicillium genus elucidates a diverse pangenome and 15 lateral gene transfer events.</title>
        <authorList>
            <person name="Petersen C."/>
            <person name="Sorensen T."/>
            <person name="Nielsen M.R."/>
            <person name="Sondergaard T.E."/>
            <person name="Sorensen J.L."/>
            <person name="Fitzpatrick D.A."/>
            <person name="Frisvad J.C."/>
            <person name="Nielsen K.L."/>
        </authorList>
    </citation>
    <scope>NUCLEOTIDE SEQUENCE</scope>
    <source>
        <strain evidence="7">IBT 16125</strain>
    </source>
</reference>
<dbReference type="GO" id="GO:0016020">
    <property type="term" value="C:membrane"/>
    <property type="evidence" value="ECO:0007669"/>
    <property type="project" value="UniProtKB-SubCell"/>
</dbReference>
<evidence type="ECO:0000256" key="5">
    <source>
        <dbReference type="SAM" id="Phobius"/>
    </source>
</evidence>
<evidence type="ECO:0000259" key="6">
    <source>
        <dbReference type="Pfam" id="PF13813"/>
    </source>
</evidence>
<keyword evidence="3 5" id="KW-1133">Transmembrane helix</keyword>
<protein>
    <recommendedName>
        <fullName evidence="6">Wax synthase domain-containing protein</fullName>
    </recommendedName>
</protein>
<comment type="caution">
    <text evidence="7">The sequence shown here is derived from an EMBL/GenBank/DDBJ whole genome shotgun (WGS) entry which is preliminary data.</text>
</comment>
<feature type="transmembrane region" description="Helical" evidence="5">
    <location>
        <begin position="223"/>
        <end position="241"/>
    </location>
</feature>